<evidence type="ECO:0000259" key="1">
    <source>
        <dbReference type="SMART" id="SM00859"/>
    </source>
</evidence>
<evidence type="ECO:0000313" key="3">
    <source>
        <dbReference type="Proteomes" id="UP000283269"/>
    </source>
</evidence>
<dbReference type="STRING" id="93625.A0A409XK56"/>
<sequence>SHAGLCENESNEEKDGDCTINVNLLVDGADTALPTTILVTDSPSFRSSFAAKHPRTHLSAPIKVGVLGAKDTVGQRFVTLLSVHPWFVVNALGHLSAPIKVGVLGAKDTVGQRFVTLLSVHPWFVVNALGVSLRSAGKPYRLAVNWKQSMPVPQAVQEVMGLDADVAGEAFRAEDLAVFSNAKNFRWDLHVPLIVSLVNSLSSCSSRCCSRHLLQCEELPLGPTRPAHCLAREHGPPRHHPAAAGAVLAAAQVGLHCDQHELLHDRQQALFSPPLKSGFIVTNTNCSTTGYVIPLAAMERVFRPLEAVMVTTMQACRP</sequence>
<gene>
    <name evidence="2" type="ORF">CVT25_012665</name>
</gene>
<protein>
    <recommendedName>
        <fullName evidence="1">Semialdehyde dehydrogenase NAD-binding domain-containing protein</fullName>
    </recommendedName>
</protein>
<proteinExistence type="predicted"/>
<feature type="non-terminal residue" evidence="2">
    <location>
        <position position="1"/>
    </location>
</feature>
<dbReference type="InParanoid" id="A0A409XK56"/>
<dbReference type="Proteomes" id="UP000283269">
    <property type="component" value="Unassembled WGS sequence"/>
</dbReference>
<dbReference type="SUPFAM" id="SSF51735">
    <property type="entry name" value="NAD(P)-binding Rossmann-fold domains"/>
    <property type="match status" value="1"/>
</dbReference>
<dbReference type="Pfam" id="PF01118">
    <property type="entry name" value="Semialdhyde_dh"/>
    <property type="match status" value="1"/>
</dbReference>
<dbReference type="GO" id="GO:0051287">
    <property type="term" value="F:NAD binding"/>
    <property type="evidence" value="ECO:0007669"/>
    <property type="project" value="InterPro"/>
</dbReference>
<accession>A0A409XK56</accession>
<dbReference type="InterPro" id="IPR051823">
    <property type="entry name" value="ASADH-related"/>
</dbReference>
<evidence type="ECO:0000313" key="2">
    <source>
        <dbReference type="EMBL" id="PPQ91139.1"/>
    </source>
</evidence>
<dbReference type="EMBL" id="NHYD01001463">
    <property type="protein sequence ID" value="PPQ91139.1"/>
    <property type="molecule type" value="Genomic_DNA"/>
</dbReference>
<dbReference type="InterPro" id="IPR036291">
    <property type="entry name" value="NAD(P)-bd_dom_sf"/>
</dbReference>
<name>A0A409XK56_PSICY</name>
<dbReference type="AlphaFoldDB" id="A0A409XK56"/>
<dbReference type="SMART" id="SM00859">
    <property type="entry name" value="Semialdhyde_dh"/>
    <property type="match status" value="1"/>
</dbReference>
<dbReference type="PANTHER" id="PTHR46718">
    <property type="entry name" value="ASPARTATE-SEMIALDEHYDE DEHYDROGENASE"/>
    <property type="match status" value="1"/>
</dbReference>
<dbReference type="GO" id="GO:0009088">
    <property type="term" value="P:threonine biosynthetic process"/>
    <property type="evidence" value="ECO:0007669"/>
    <property type="project" value="TreeGrafter"/>
</dbReference>
<dbReference type="Gene3D" id="3.40.50.720">
    <property type="entry name" value="NAD(P)-binding Rossmann-like Domain"/>
    <property type="match status" value="2"/>
</dbReference>
<dbReference type="CDD" id="cd02315">
    <property type="entry name" value="ScASADH_like_N"/>
    <property type="match status" value="1"/>
</dbReference>
<feature type="domain" description="Semialdehyde dehydrogenase NAD-binding" evidence="1">
    <location>
        <begin position="100"/>
        <end position="206"/>
    </location>
</feature>
<dbReference type="InterPro" id="IPR000534">
    <property type="entry name" value="Semialdehyde_DH_NAD-bd"/>
</dbReference>
<dbReference type="GO" id="GO:0004073">
    <property type="term" value="F:aspartate-semialdehyde dehydrogenase activity"/>
    <property type="evidence" value="ECO:0007669"/>
    <property type="project" value="TreeGrafter"/>
</dbReference>
<dbReference type="GO" id="GO:0009086">
    <property type="term" value="P:methionine biosynthetic process"/>
    <property type="evidence" value="ECO:0007669"/>
    <property type="project" value="TreeGrafter"/>
</dbReference>
<comment type="caution">
    <text evidence="2">The sequence shown here is derived from an EMBL/GenBank/DDBJ whole genome shotgun (WGS) entry which is preliminary data.</text>
</comment>
<organism evidence="2 3">
    <name type="scientific">Psilocybe cyanescens</name>
    <dbReference type="NCBI Taxonomy" id="93625"/>
    <lineage>
        <taxon>Eukaryota</taxon>
        <taxon>Fungi</taxon>
        <taxon>Dikarya</taxon>
        <taxon>Basidiomycota</taxon>
        <taxon>Agaricomycotina</taxon>
        <taxon>Agaricomycetes</taxon>
        <taxon>Agaricomycetidae</taxon>
        <taxon>Agaricales</taxon>
        <taxon>Agaricineae</taxon>
        <taxon>Strophariaceae</taxon>
        <taxon>Psilocybe</taxon>
    </lineage>
</organism>
<reference evidence="2 3" key="1">
    <citation type="journal article" date="2018" name="Evol. Lett.">
        <title>Horizontal gene cluster transfer increased hallucinogenic mushroom diversity.</title>
        <authorList>
            <person name="Reynolds H.T."/>
            <person name="Vijayakumar V."/>
            <person name="Gluck-Thaler E."/>
            <person name="Korotkin H.B."/>
            <person name="Matheny P.B."/>
            <person name="Slot J.C."/>
        </authorList>
    </citation>
    <scope>NUCLEOTIDE SEQUENCE [LARGE SCALE GENOMIC DNA]</scope>
    <source>
        <strain evidence="2 3">2631</strain>
    </source>
</reference>
<keyword evidence="3" id="KW-1185">Reference proteome</keyword>
<dbReference type="OrthoDB" id="1894490at2759"/>
<dbReference type="PANTHER" id="PTHR46718:SF1">
    <property type="entry name" value="ASPARTATE-SEMIALDEHYDE DEHYDROGENASE"/>
    <property type="match status" value="1"/>
</dbReference>